<dbReference type="Proteomes" id="UP000499080">
    <property type="component" value="Unassembled WGS sequence"/>
</dbReference>
<sequence length="129" mass="15006">MDILLLILPRHWEKILKSQTFTTCIPRERGAVLRKLCESVTLLPKQKKEINSKLSDETRKLVMDFYSSDEISYQTPDRAGCMVFRENGQKVTKQETYLSCTLIEAFKQLHPTTEICKSKFAEMLPSYIL</sequence>
<organism evidence="1 2">
    <name type="scientific">Araneus ventricosus</name>
    <name type="common">Orbweaver spider</name>
    <name type="synonym">Epeira ventricosa</name>
    <dbReference type="NCBI Taxonomy" id="182803"/>
    <lineage>
        <taxon>Eukaryota</taxon>
        <taxon>Metazoa</taxon>
        <taxon>Ecdysozoa</taxon>
        <taxon>Arthropoda</taxon>
        <taxon>Chelicerata</taxon>
        <taxon>Arachnida</taxon>
        <taxon>Araneae</taxon>
        <taxon>Araneomorphae</taxon>
        <taxon>Entelegynae</taxon>
        <taxon>Araneoidea</taxon>
        <taxon>Araneidae</taxon>
        <taxon>Araneus</taxon>
    </lineage>
</organism>
<keyword evidence="2" id="KW-1185">Reference proteome</keyword>
<evidence type="ECO:0000313" key="2">
    <source>
        <dbReference type="Proteomes" id="UP000499080"/>
    </source>
</evidence>
<comment type="caution">
    <text evidence="1">The sequence shown here is derived from an EMBL/GenBank/DDBJ whole genome shotgun (WGS) entry which is preliminary data.</text>
</comment>
<dbReference type="EMBL" id="BGPR01019901">
    <property type="protein sequence ID" value="GBN83279.1"/>
    <property type="molecule type" value="Genomic_DNA"/>
</dbReference>
<evidence type="ECO:0000313" key="1">
    <source>
        <dbReference type="EMBL" id="GBN83279.1"/>
    </source>
</evidence>
<dbReference type="AlphaFoldDB" id="A0A4Y2S7L9"/>
<protein>
    <submittedName>
        <fullName evidence="1">Uncharacterized protein</fullName>
    </submittedName>
</protein>
<reference evidence="1 2" key="1">
    <citation type="journal article" date="2019" name="Sci. Rep.">
        <title>Orb-weaving spider Araneus ventricosus genome elucidates the spidroin gene catalogue.</title>
        <authorList>
            <person name="Kono N."/>
            <person name="Nakamura H."/>
            <person name="Ohtoshi R."/>
            <person name="Moran D.A.P."/>
            <person name="Shinohara A."/>
            <person name="Yoshida Y."/>
            <person name="Fujiwara M."/>
            <person name="Mori M."/>
            <person name="Tomita M."/>
            <person name="Arakawa K."/>
        </authorList>
    </citation>
    <scope>NUCLEOTIDE SEQUENCE [LARGE SCALE GENOMIC DNA]</scope>
</reference>
<proteinExistence type="predicted"/>
<name>A0A4Y2S7L9_ARAVE</name>
<accession>A0A4Y2S7L9</accession>
<gene>
    <name evidence="1" type="ORF">AVEN_156296_1</name>
</gene>